<dbReference type="Gene3D" id="3.50.50.60">
    <property type="entry name" value="FAD/NAD(P)-binding domain"/>
    <property type="match status" value="1"/>
</dbReference>
<dbReference type="SUPFAM" id="SSF51905">
    <property type="entry name" value="FAD/NAD(P)-binding domain"/>
    <property type="match status" value="1"/>
</dbReference>
<gene>
    <name evidence="1" type="ORF">F4148_00785</name>
</gene>
<dbReference type="EMBL" id="VYDA01000026">
    <property type="protein sequence ID" value="MYH60350.1"/>
    <property type="molecule type" value="Genomic_DNA"/>
</dbReference>
<dbReference type="PANTHER" id="PTHR10668">
    <property type="entry name" value="PHYTOENE DEHYDROGENASE"/>
    <property type="match status" value="1"/>
</dbReference>
<dbReference type="InterPro" id="IPR036188">
    <property type="entry name" value="FAD/NAD-bd_sf"/>
</dbReference>
<dbReference type="PANTHER" id="PTHR10668:SF105">
    <property type="entry name" value="DEHYDROGENASE-RELATED"/>
    <property type="match status" value="1"/>
</dbReference>
<comment type="caution">
    <text evidence="1">The sequence shown here is derived from an EMBL/GenBank/DDBJ whole genome shotgun (WGS) entry which is preliminary data.</text>
</comment>
<protein>
    <submittedName>
        <fullName evidence="1">NAD(P)/FAD-dependent oxidoreductase</fullName>
    </submittedName>
</protein>
<organism evidence="1">
    <name type="scientific">Caldilineaceae bacterium SB0675_bin_29</name>
    <dbReference type="NCBI Taxonomy" id="2605266"/>
    <lineage>
        <taxon>Bacteria</taxon>
        <taxon>Bacillati</taxon>
        <taxon>Chloroflexota</taxon>
        <taxon>Caldilineae</taxon>
        <taxon>Caldilineales</taxon>
        <taxon>Caldilineaceae</taxon>
    </lineage>
</organism>
<reference evidence="1" key="1">
    <citation type="submission" date="2019-09" db="EMBL/GenBank/DDBJ databases">
        <title>Characterisation of the sponge microbiome using genome-centric metagenomics.</title>
        <authorList>
            <person name="Engelberts J.P."/>
            <person name="Robbins S.J."/>
            <person name="De Goeij J.M."/>
            <person name="Aranda M."/>
            <person name="Bell S.C."/>
            <person name="Webster N.S."/>
        </authorList>
    </citation>
    <scope>NUCLEOTIDE SEQUENCE</scope>
    <source>
        <strain evidence="1">SB0675_bin_29</strain>
    </source>
</reference>
<accession>A0A6B1FVR9</accession>
<dbReference type="Pfam" id="PF13450">
    <property type="entry name" value="NAD_binding_8"/>
    <property type="match status" value="1"/>
</dbReference>
<dbReference type="PRINTS" id="PR00420">
    <property type="entry name" value="RNGMNOXGNASE"/>
</dbReference>
<proteinExistence type="predicted"/>
<evidence type="ECO:0000313" key="1">
    <source>
        <dbReference type="EMBL" id="MYH60350.1"/>
    </source>
</evidence>
<name>A0A6B1FVR9_9CHLR</name>
<sequence>MPKGASYDAVVVGAGPNGLAAAITLARAGRSVLVIEGRETIGGGNRTAELTLPGFRHDVCAAVHPLVPGSPFLRSLPLERFGVEWVQPEIAAAHPLDDGTAVGLHRSLAETASSIGADGRRWARLFGPIAADWEKLAPMVLGPYPVGVELPALVRFGIPAAMPVHLLSRLCFHEERARALFAGLAAHSSLSFRQPFTSAFGMLLGILAHAVGWPFARGGAQAITDAMGAYLRALGGDIVAGWQVQSLDELPPSRTVLLDVTPRQVLRLTGARLPAAYRRRLEGFRYGPGVFKVDYALSEPVPWRAQVCRGAGTVHLGGTLAEIADSEEATNGGRIPERPYVLAAQHSLFDATRAPAGKHTLWAYCHTPHGSTDDMTAAIEAQIERFAPGFGDTVLARAVMNGADYERYNPNYVGGDINSGVQDLRQLWTRPVLRFPPYSTPAPGLYLCSSSTPPGGGVHGMCGFNAARAALRRL</sequence>
<dbReference type="AlphaFoldDB" id="A0A6B1FVR9"/>